<dbReference type="Pfam" id="PF07940">
    <property type="entry name" value="Hepar_II_III_C"/>
    <property type="match status" value="1"/>
</dbReference>
<dbReference type="EMBL" id="MN577573">
    <property type="protein sequence ID" value="QGT50953.1"/>
    <property type="molecule type" value="Genomic_DNA"/>
</dbReference>
<evidence type="ECO:0000256" key="1">
    <source>
        <dbReference type="ARBA" id="ARBA00004196"/>
    </source>
</evidence>
<dbReference type="Gene3D" id="1.50.10.100">
    <property type="entry name" value="Chondroitin AC/alginate lyase"/>
    <property type="match status" value="1"/>
</dbReference>
<proteinExistence type="predicted"/>
<protein>
    <submittedName>
        <fullName evidence="3">Heparinase</fullName>
    </submittedName>
</protein>
<evidence type="ECO:0000313" key="3">
    <source>
        <dbReference type="EMBL" id="QGT50953.1"/>
    </source>
</evidence>
<evidence type="ECO:0000259" key="2">
    <source>
        <dbReference type="Pfam" id="PF07940"/>
    </source>
</evidence>
<dbReference type="GO" id="GO:0030313">
    <property type="term" value="C:cell envelope"/>
    <property type="evidence" value="ECO:0007669"/>
    <property type="project" value="UniProtKB-SubCell"/>
</dbReference>
<dbReference type="AlphaFoldDB" id="A0A650EMS3"/>
<dbReference type="SUPFAM" id="SSF48230">
    <property type="entry name" value="Chondroitin AC/alginate lyase"/>
    <property type="match status" value="1"/>
</dbReference>
<comment type="subcellular location">
    <subcellularLocation>
        <location evidence="1">Cell envelope</location>
    </subcellularLocation>
</comment>
<accession>A0A650EMS3</accession>
<dbReference type="GO" id="GO:0016829">
    <property type="term" value="F:lyase activity"/>
    <property type="evidence" value="ECO:0007669"/>
    <property type="project" value="InterPro"/>
</dbReference>
<reference evidence="3" key="1">
    <citation type="journal article" date="2020" name="J. ISSAAS">
        <title>Lactobacilli and other gastrointestinal microbiota of Peromyscus leucopus, reservoir host for agents of Lyme disease and other zoonoses in North America.</title>
        <authorList>
            <person name="Milovic A."/>
            <person name="Bassam K."/>
            <person name="Shao H."/>
            <person name="Chatzistamou I."/>
            <person name="Tufts D.M."/>
            <person name="Diuk-Wasser M."/>
            <person name="Barbour A.G."/>
        </authorList>
    </citation>
    <scope>NUCLEOTIDE SEQUENCE</scope>
    <source>
        <strain evidence="3">LL40</strain>
    </source>
</reference>
<dbReference type="InterPro" id="IPR008929">
    <property type="entry name" value="Chondroitin_lyas"/>
</dbReference>
<dbReference type="InterPro" id="IPR012480">
    <property type="entry name" value="Hepar_II_III_C"/>
</dbReference>
<gene>
    <name evidence="3" type="ORF">Firmicute1046_0290</name>
</gene>
<dbReference type="Gene3D" id="2.70.98.70">
    <property type="match status" value="1"/>
</dbReference>
<sequence>MFEHCTLKKIKDGYSNRNTSKLFPTIEERKKWDSLSDEVKRAVLSNAKRYEDYELHVLTLSMYMDYFKTGGRQTYESPNFERREALSALTVAECIENKGEYLPKIADILWAICEESTWSAPSHNYVLPDNADVHVGCLPDPDKQIFDLFASETGALLAWVLYLLRKKLDEISPLLARRVEKELQTRIIRPYLECDTYLWMLYVLYDGVLINNWTPWCTSNALMTLLLTENDEEKCVKGIEKALFSLEKFVATYPEDGGCDEGPGYWNKAAGSLFDCLYLLWMVSGGVLNLFENNPKLKKMAGYIADVHIYEDHFVSYADGDEKCGFMPQKVYQFGKMTDNPSMISLAVELYRSMPTPVPLQWNMFNYLQGVFLCDELAAEPERPKSLEDVYLKDLNIVCFREENGFFFSAKGGHNGESHNHTDVGNFVVYYKNTPIVVDMGVGNYTSRHWGAERYKVMTQRTAYHNLPMVNGYEQAPGEEFAAREMRYFTEGDSSYVTMDIVGAYPAKAGIHSWQRTCGLIRGKMVQVEEKGEFAVSSEIEYHFITPQQPVLCAEGVILGSAVLCYDINNFVCEWEELELDIRLQGVWQNGLYRITLKCKEKYKTLYEKFVFLPI</sequence>
<organism evidence="3">
    <name type="scientific">uncultured Bacillota bacterium</name>
    <dbReference type="NCBI Taxonomy" id="344338"/>
    <lineage>
        <taxon>Bacteria</taxon>
        <taxon>Bacillati</taxon>
        <taxon>Bacillota</taxon>
        <taxon>environmental samples</taxon>
    </lineage>
</organism>
<name>A0A650EMS3_9FIRM</name>
<feature type="domain" description="Heparinase II/III-like C-terminal" evidence="2">
    <location>
        <begin position="407"/>
        <end position="544"/>
    </location>
</feature>